<evidence type="ECO:0008006" key="3">
    <source>
        <dbReference type="Google" id="ProtNLM"/>
    </source>
</evidence>
<dbReference type="EMBL" id="VATY01000001">
    <property type="protein sequence ID" value="TMM58060.1"/>
    <property type="molecule type" value="Genomic_DNA"/>
</dbReference>
<proteinExistence type="predicted"/>
<dbReference type="SUPFAM" id="SSF55486">
    <property type="entry name" value="Metalloproteases ('zincins'), catalytic domain"/>
    <property type="match status" value="1"/>
</dbReference>
<dbReference type="RefSeq" id="WP_138657532.1">
    <property type="nucleotide sequence ID" value="NZ_VATY01000001.1"/>
</dbReference>
<comment type="caution">
    <text evidence="1">The sequence shown here is derived from an EMBL/GenBank/DDBJ whole genome shotgun (WGS) entry which is preliminary data.</text>
</comment>
<protein>
    <recommendedName>
        <fullName evidence="3">Membrane metalloprotease</fullName>
    </recommendedName>
</protein>
<dbReference type="Proteomes" id="UP000310314">
    <property type="component" value="Unassembled WGS sequence"/>
</dbReference>
<sequence length="282" mass="31227">MRHLQIWTILLCLGLVFSCKKSDDSSSEEAAKSANLLAIGKSANDILSNDTFTKLKIEIAYVTGFRPTRATTIVLENYLKTYTFKEDIEIVFNELPSPGKETLTLEEIADLETENRTVYNDGETLGVYIYFTDAPSSSDDEGATLGAVYRNTTMVIYQPTVRRIAVRNIIRESVVETATIKHEFGHLLGLVDLGSTPVNEHEDPESENHCNIAGCLMGAELQFSRVGKSSSYAEENDWLKSACSFNEKSLLKILKSSTSKSLKNTTSLDDECILDLKSNGGR</sequence>
<evidence type="ECO:0000313" key="1">
    <source>
        <dbReference type="EMBL" id="TMM58060.1"/>
    </source>
</evidence>
<dbReference type="AlphaFoldDB" id="A0A5S3PT06"/>
<dbReference type="OrthoDB" id="1121673at2"/>
<dbReference type="PROSITE" id="PS51257">
    <property type="entry name" value="PROKAR_LIPOPROTEIN"/>
    <property type="match status" value="1"/>
</dbReference>
<name>A0A5S3PT06_9FLAO</name>
<reference evidence="1 2" key="1">
    <citation type="submission" date="2019-05" db="EMBL/GenBank/DDBJ databases">
        <authorList>
            <person name="Zhang J.-Y."/>
            <person name="Feg X."/>
            <person name="Du Z.-J."/>
        </authorList>
    </citation>
    <scope>NUCLEOTIDE SEQUENCE [LARGE SCALE GENOMIC DNA]</scope>
    <source>
        <strain evidence="1 2">RZ26</strain>
    </source>
</reference>
<gene>
    <name evidence="1" type="ORF">FEE95_01135</name>
</gene>
<organism evidence="1 2">
    <name type="scientific">Maribacter algarum</name>
    <name type="common">ex Zhang et al. 2020</name>
    <dbReference type="NCBI Taxonomy" id="2578118"/>
    <lineage>
        <taxon>Bacteria</taxon>
        <taxon>Pseudomonadati</taxon>
        <taxon>Bacteroidota</taxon>
        <taxon>Flavobacteriia</taxon>
        <taxon>Flavobacteriales</taxon>
        <taxon>Flavobacteriaceae</taxon>
        <taxon>Maribacter</taxon>
    </lineage>
</organism>
<accession>A0A5S3PT06</accession>
<keyword evidence="2" id="KW-1185">Reference proteome</keyword>
<evidence type="ECO:0000313" key="2">
    <source>
        <dbReference type="Proteomes" id="UP000310314"/>
    </source>
</evidence>